<proteinExistence type="predicted"/>
<evidence type="ECO:0000313" key="8">
    <source>
        <dbReference type="EMBL" id="KAG8184247.1"/>
    </source>
</evidence>
<protein>
    <recommendedName>
        <fullName evidence="7">DUF1279 domain-containing protein</fullName>
    </recommendedName>
</protein>
<comment type="subcellular location">
    <subcellularLocation>
        <location evidence="1">Membrane</location>
        <topology evidence="1">Single-pass membrane protein</topology>
    </subcellularLocation>
</comment>
<dbReference type="PANTHER" id="PTHR21377:SF1">
    <property type="entry name" value="PROTEIN FAM210A"/>
    <property type="match status" value="1"/>
</dbReference>
<evidence type="ECO:0000256" key="6">
    <source>
        <dbReference type="SAM" id="Phobius"/>
    </source>
</evidence>
<gene>
    <name evidence="8" type="ORF">JTE90_019486</name>
</gene>
<evidence type="ECO:0000256" key="1">
    <source>
        <dbReference type="ARBA" id="ARBA00004167"/>
    </source>
</evidence>
<comment type="caution">
    <text evidence="8">The sequence shown here is derived from an EMBL/GenBank/DDBJ whole genome shotgun (WGS) entry which is preliminary data.</text>
</comment>
<evidence type="ECO:0000313" key="9">
    <source>
        <dbReference type="Proteomes" id="UP000827092"/>
    </source>
</evidence>
<organism evidence="8 9">
    <name type="scientific">Oedothorax gibbosus</name>
    <dbReference type="NCBI Taxonomy" id="931172"/>
    <lineage>
        <taxon>Eukaryota</taxon>
        <taxon>Metazoa</taxon>
        <taxon>Ecdysozoa</taxon>
        <taxon>Arthropoda</taxon>
        <taxon>Chelicerata</taxon>
        <taxon>Arachnida</taxon>
        <taxon>Araneae</taxon>
        <taxon>Araneomorphae</taxon>
        <taxon>Entelegynae</taxon>
        <taxon>Araneoidea</taxon>
        <taxon>Linyphiidae</taxon>
        <taxon>Erigoninae</taxon>
        <taxon>Oedothorax</taxon>
    </lineage>
</organism>
<dbReference type="AlphaFoldDB" id="A0AAV6UJB5"/>
<keyword evidence="3 6" id="KW-1133">Transmembrane helix</keyword>
<dbReference type="EMBL" id="JAFNEN010000381">
    <property type="protein sequence ID" value="KAG8184247.1"/>
    <property type="molecule type" value="Genomic_DNA"/>
</dbReference>
<keyword evidence="2 6" id="KW-0812">Transmembrane</keyword>
<dbReference type="GO" id="GO:0005739">
    <property type="term" value="C:mitochondrion"/>
    <property type="evidence" value="ECO:0007669"/>
    <property type="project" value="TreeGrafter"/>
</dbReference>
<evidence type="ECO:0000256" key="5">
    <source>
        <dbReference type="ARBA" id="ARBA00023136"/>
    </source>
</evidence>
<dbReference type="GO" id="GO:0016020">
    <property type="term" value="C:membrane"/>
    <property type="evidence" value="ECO:0007669"/>
    <property type="project" value="UniProtKB-SubCell"/>
</dbReference>
<keyword evidence="4" id="KW-0175">Coiled coil</keyword>
<dbReference type="Pfam" id="PF06916">
    <property type="entry name" value="FAM210A-B_dom"/>
    <property type="match status" value="1"/>
</dbReference>
<feature type="domain" description="DUF1279" evidence="7">
    <location>
        <begin position="99"/>
        <end position="182"/>
    </location>
</feature>
<dbReference type="InterPro" id="IPR009688">
    <property type="entry name" value="FAM210A/B-like_dom"/>
</dbReference>
<evidence type="ECO:0000256" key="3">
    <source>
        <dbReference type="ARBA" id="ARBA00022989"/>
    </source>
</evidence>
<dbReference type="Proteomes" id="UP000827092">
    <property type="component" value="Unassembled WGS sequence"/>
</dbReference>
<evidence type="ECO:0000256" key="2">
    <source>
        <dbReference type="ARBA" id="ARBA00022692"/>
    </source>
</evidence>
<accession>A0AAV6UJB5</accession>
<keyword evidence="5 6" id="KW-0472">Membrane</keyword>
<name>A0AAV6UJB5_9ARAC</name>
<feature type="transmembrane region" description="Helical" evidence="6">
    <location>
        <begin position="108"/>
        <end position="131"/>
    </location>
</feature>
<sequence>MQSYKLYCFGHRLLSNRLLIKNTCVSQYLEHQKFLQPVSSLHSTPRGNELFGGGVGTIQKSFHLASSLLQFSSSLGGLHGESWRPFSTGGQDQELSLFQRYKKMLREYWYILVPVHMATSAIWFGGFYYAATQGLDIIPFLEYVRLPEFLIEPLRNSSLGHIAVASALYKLATPARYMVTLGASSSAVKLLVKRGLIRPAPTKAQLKTIIQNKMKKDPPS</sequence>
<dbReference type="InterPro" id="IPR045866">
    <property type="entry name" value="FAM210A/B-like"/>
</dbReference>
<dbReference type="PANTHER" id="PTHR21377">
    <property type="entry name" value="PROTEIN FAM210B, MITOCHONDRIAL"/>
    <property type="match status" value="1"/>
</dbReference>
<evidence type="ECO:0000259" key="7">
    <source>
        <dbReference type="Pfam" id="PF06916"/>
    </source>
</evidence>
<reference evidence="8 9" key="1">
    <citation type="journal article" date="2022" name="Nat. Ecol. Evol.">
        <title>A masculinizing supergene underlies an exaggerated male reproductive morph in a spider.</title>
        <authorList>
            <person name="Hendrickx F."/>
            <person name="De Corte Z."/>
            <person name="Sonet G."/>
            <person name="Van Belleghem S.M."/>
            <person name="Kostlbacher S."/>
            <person name="Vangestel C."/>
        </authorList>
    </citation>
    <scope>NUCLEOTIDE SEQUENCE [LARGE SCALE GENOMIC DNA]</scope>
    <source>
        <strain evidence="8">W744_W776</strain>
    </source>
</reference>
<evidence type="ECO:0000256" key="4">
    <source>
        <dbReference type="ARBA" id="ARBA00023054"/>
    </source>
</evidence>
<keyword evidence="9" id="KW-1185">Reference proteome</keyword>